<dbReference type="Gene3D" id="3.90.640.10">
    <property type="entry name" value="Actin, Chain A, domain 4"/>
    <property type="match status" value="1"/>
</dbReference>
<dbReference type="InterPro" id="IPR038718">
    <property type="entry name" value="SNF2-like_sf"/>
</dbReference>
<gene>
    <name evidence="10" type="ORF">N0F65_005987</name>
</gene>
<evidence type="ECO:0000256" key="4">
    <source>
        <dbReference type="ARBA" id="ARBA00022771"/>
    </source>
</evidence>
<feature type="compositionally biased region" description="Basic and acidic residues" evidence="8">
    <location>
        <begin position="734"/>
        <end position="750"/>
    </location>
</feature>
<dbReference type="InterPro" id="IPR029047">
    <property type="entry name" value="HSP70_peptide-bd_sf"/>
</dbReference>
<evidence type="ECO:0000256" key="3">
    <source>
        <dbReference type="ARBA" id="ARBA00022741"/>
    </source>
</evidence>
<feature type="coiled-coil region" evidence="7">
    <location>
        <begin position="1677"/>
        <end position="1704"/>
    </location>
</feature>
<sequence>MAQLRTGNSRWAAAVYREKERIQVETGVLLPMSNCNMVPGRHFDDVLDDEGEFGYDALEKAYNAAFLVCNVVDKRQRLLPGSQDTSSGEFGSSSGEMKSGKHEALDGKLEGIARIKLQELLDAERASGLNRLRNQTASVPSPSKLNSGNNLDVLASSSKSSAAWESLLSKGEESVMIRAADFHSARVHKLHVLRRLAEGCRRELVKRLKDPSETLQLQSPRRDGESHAVRTAVVSDRGGRARTILHEDNRVLMNFLASELEHFVSMMSSGVEIEVEKDSVPAYVTSLHLFRDHIKSLRDFDEDIRRLFREREVTPKLTFPSTRTHKGDEESLKNPFVNGMSPEVWNRVIASVMRTTSLEQRFDLAPKKTSTPVFEKFDRLYKRGMNGIIVASPDRGDNCRDVLDVLTGISQKAVSGPHLVVCASSVDVSMWFEMIKAQGHTVHVYPYWGDREDRSQMRHLLLRELYTCHPSDQHVVVATADAFVEDMWKFSVPQWQVVVFDHPKSITSDKIPDQHWPKLLSLRCRQRLVVCPAESQMNPRLLLQFLFPAVFSSRRRAVAWNGSIFDQNAAQKIGRVVSQVIVTAEDESVSSFSAQFVSALLRECERCVQSRMLPVAPEQSGRQMISVLSQMQKFGPSTEGDGARQPPQQVEPLKIPGSQRRHESESTPRSKKRITRCGQCVGCLSDDCMMCGHCKDMKKYGGPGLRKQSCKNRKCVSPVHWDRPSRKEKRFRGKKDDSAEPNQEKPHDDGSSDSDGFDDYHDTASVDFTSDDSDNDSEHGSIISNQLSDFDSFDSHKIFDHLDDGHSARSARSRVMRCGKCVGCQAPDCMKCRHCLDMKKYGGPGLRKQSCKSRKCVAPKMVLLNQTGKEGEREEFVDERGNVLYDEAGPSASTDLENHCQLENLIKTEALDTSYNSLTVIQQCYLGIRVMLKYRCAACPARFSTIREYHFHAKVKHDVVSSSYEDGWQQQAATHVEHPLYQLSMLLNQGKLHTNSRINAFAKIEGTNFSFFMLEPCVVLGRMSAQWQDLYRLLGYKELHGLRGGLVTCHLGNDSSIDHEHVKIAWDDANQCFMVSCLSAVSPITVNGREVTLSTAPVKLPSHSLVQVGASLFHFLLPEASDGMLTPKKRVAQLTRDEVIGWMDSAVKRRRALVQVEEQCSQQLEMHWELTSALRTAVSVNIIANDQGFRTTPCFVCFEGDQVIVGDTAVNKLHSHANNIIFHLKRVLGKNHGEVTDRDFVQEWSFKVIEGADGAAHAQAERDGEPHVVTPVEFVSIMFKNLKELAEDFTGESVEHAVISIPAHCSDEQKDLIREAAKIAGVNILSLLSEPLAAAIAYGLDENTKNSHPEYAVVFDIGGATHDVTLLNIDKGLFEVVATTGNDSLGGEDLTKALFDHCVKTFLRKTKLNVLDNKKATSRLRVACEAAKRSLSTQTQVTIEVDSLMEGEDLSLKISRSRFEELINDFVRNALKEVDNLLEEANIDKQDVDHVILIGGTSRIPLVQNSVKKYFDGKNTHLHMSPDEVVAHGATIEAAALADLVNYEEPKNPAYMVNVTPLTLSVGVANGSVVELVQRETVLPASATETFTTTADNQTEVFLQVYEGERVLTKDNTLLANLRISGITPLPKGEAEIDVTLTVSTKGVLSIVAVEKSAGSKSLEVKHDPKRLTPEDVADIIQKAEDAAEEDDAILEELEAKLAAVEVEDVAPVAGAAAPAQELD</sequence>
<proteinExistence type="inferred from homology"/>
<evidence type="ECO:0000256" key="8">
    <source>
        <dbReference type="SAM" id="MobiDB-lite"/>
    </source>
</evidence>
<feature type="domain" description="CXXC-type" evidence="9">
    <location>
        <begin position="669"/>
        <end position="716"/>
    </location>
</feature>
<keyword evidence="3" id="KW-0547">Nucleotide-binding</keyword>
<dbReference type="PROSITE" id="PS51058">
    <property type="entry name" value="ZF_CXXC"/>
    <property type="match status" value="2"/>
</dbReference>
<dbReference type="InterPro" id="IPR013087">
    <property type="entry name" value="Znf_C2H2_type"/>
</dbReference>
<comment type="similarity">
    <text evidence="1">Belongs to the heat shock protein 70 family.</text>
</comment>
<reference evidence="10" key="2">
    <citation type="journal article" date="2023" name="Microbiol Resour">
        <title>Decontamination and Annotation of the Draft Genome Sequence of the Oomycete Lagenidium giganteum ARSEF 373.</title>
        <authorList>
            <person name="Morgan W.R."/>
            <person name="Tartar A."/>
        </authorList>
    </citation>
    <scope>NUCLEOTIDE SEQUENCE</scope>
    <source>
        <strain evidence="10">ARSEF 373</strain>
    </source>
</reference>
<dbReference type="SUPFAM" id="SSF53067">
    <property type="entry name" value="Actin-like ATPase domain"/>
    <property type="match status" value="2"/>
</dbReference>
<dbReference type="PRINTS" id="PR00301">
    <property type="entry name" value="HEATSHOCK70"/>
</dbReference>
<dbReference type="PROSITE" id="PS00028">
    <property type="entry name" value="ZINC_FINGER_C2H2_1"/>
    <property type="match status" value="1"/>
</dbReference>
<evidence type="ECO:0000256" key="2">
    <source>
        <dbReference type="ARBA" id="ARBA00022723"/>
    </source>
</evidence>
<dbReference type="FunFam" id="3.90.640.10:FF:000010">
    <property type="entry name" value="heat shock 70 kDa protein 14"/>
    <property type="match status" value="1"/>
</dbReference>
<accession>A0AAV2ZEJ3</accession>
<organism evidence="10 11">
    <name type="scientific">Lagenidium giganteum</name>
    <dbReference type="NCBI Taxonomy" id="4803"/>
    <lineage>
        <taxon>Eukaryota</taxon>
        <taxon>Sar</taxon>
        <taxon>Stramenopiles</taxon>
        <taxon>Oomycota</taxon>
        <taxon>Peronosporomycetes</taxon>
        <taxon>Pythiales</taxon>
        <taxon>Pythiaceae</taxon>
    </lineage>
</organism>
<dbReference type="CDD" id="cd22701">
    <property type="entry name" value="FHA_FKH1-like"/>
    <property type="match status" value="1"/>
</dbReference>
<feature type="domain" description="CXXC-type" evidence="9">
    <location>
        <begin position="810"/>
        <end position="857"/>
    </location>
</feature>
<name>A0AAV2ZEJ3_9STRA</name>
<dbReference type="Gene3D" id="3.30.30.30">
    <property type="match status" value="1"/>
</dbReference>
<dbReference type="InterPro" id="IPR002857">
    <property type="entry name" value="Znf_CXXC"/>
</dbReference>
<dbReference type="SUPFAM" id="SSF100920">
    <property type="entry name" value="Heat shock protein 70kD (HSP70), peptide-binding domain"/>
    <property type="match status" value="1"/>
</dbReference>
<keyword evidence="5" id="KW-0862">Zinc</keyword>
<dbReference type="Pfam" id="PF02008">
    <property type="entry name" value="zf-CXXC"/>
    <property type="match status" value="2"/>
</dbReference>
<comment type="caution">
    <text evidence="10">The sequence shown here is derived from an EMBL/GenBank/DDBJ whole genome shotgun (WGS) entry which is preliminary data.</text>
</comment>
<dbReference type="GO" id="GO:0005524">
    <property type="term" value="F:ATP binding"/>
    <property type="evidence" value="ECO:0007669"/>
    <property type="project" value="UniProtKB-KW"/>
</dbReference>
<dbReference type="Gene3D" id="3.30.420.40">
    <property type="match status" value="2"/>
</dbReference>
<feature type="compositionally biased region" description="Low complexity" evidence="8">
    <location>
        <begin position="86"/>
        <end position="97"/>
    </location>
</feature>
<evidence type="ECO:0000313" key="11">
    <source>
        <dbReference type="Proteomes" id="UP001146120"/>
    </source>
</evidence>
<dbReference type="GO" id="GO:0140662">
    <property type="term" value="F:ATP-dependent protein folding chaperone"/>
    <property type="evidence" value="ECO:0007669"/>
    <property type="project" value="InterPro"/>
</dbReference>
<evidence type="ECO:0000256" key="7">
    <source>
        <dbReference type="SAM" id="Coils"/>
    </source>
</evidence>
<keyword evidence="2" id="KW-0479">Metal-binding</keyword>
<keyword evidence="4" id="KW-0863">Zinc-finger</keyword>
<feature type="region of interest" description="Disordered" evidence="8">
    <location>
        <begin position="633"/>
        <end position="671"/>
    </location>
</feature>
<dbReference type="InterPro" id="IPR043129">
    <property type="entry name" value="ATPase_NBD"/>
</dbReference>
<keyword evidence="7" id="KW-0175">Coiled coil</keyword>
<keyword evidence="11" id="KW-1185">Reference proteome</keyword>
<evidence type="ECO:0000259" key="9">
    <source>
        <dbReference type="PROSITE" id="PS51058"/>
    </source>
</evidence>
<dbReference type="PANTHER" id="PTHR19375">
    <property type="entry name" value="HEAT SHOCK PROTEIN 70KDA"/>
    <property type="match status" value="1"/>
</dbReference>
<dbReference type="InterPro" id="IPR013126">
    <property type="entry name" value="Hsp_70_fam"/>
</dbReference>
<dbReference type="Pfam" id="PF00012">
    <property type="entry name" value="HSP70"/>
    <property type="match status" value="1"/>
</dbReference>
<dbReference type="CDD" id="cd24028">
    <property type="entry name" value="ASKHA_NBD_HSP70_HSPA1-like"/>
    <property type="match status" value="1"/>
</dbReference>
<evidence type="ECO:0000256" key="1">
    <source>
        <dbReference type="ARBA" id="ARBA00007381"/>
    </source>
</evidence>
<dbReference type="Proteomes" id="UP001146120">
    <property type="component" value="Unassembled WGS sequence"/>
</dbReference>
<feature type="region of interest" description="Disordered" evidence="8">
    <location>
        <begin position="80"/>
        <end position="103"/>
    </location>
</feature>
<reference evidence="10" key="1">
    <citation type="submission" date="2022-11" db="EMBL/GenBank/DDBJ databases">
        <authorList>
            <person name="Morgan W.R."/>
            <person name="Tartar A."/>
        </authorList>
    </citation>
    <scope>NUCLEOTIDE SEQUENCE</scope>
    <source>
        <strain evidence="10">ARSEF 373</strain>
    </source>
</reference>
<keyword evidence="6" id="KW-0067">ATP-binding</keyword>
<dbReference type="GO" id="GO:0003677">
    <property type="term" value="F:DNA binding"/>
    <property type="evidence" value="ECO:0007669"/>
    <property type="project" value="InterPro"/>
</dbReference>
<evidence type="ECO:0000313" key="10">
    <source>
        <dbReference type="EMBL" id="DBA02960.1"/>
    </source>
</evidence>
<protein>
    <recommendedName>
        <fullName evidence="9">CXXC-type domain-containing protein</fullName>
    </recommendedName>
</protein>
<dbReference type="GO" id="GO:0008270">
    <property type="term" value="F:zinc ion binding"/>
    <property type="evidence" value="ECO:0007669"/>
    <property type="project" value="UniProtKB-KW"/>
</dbReference>
<dbReference type="EMBL" id="DAKRPA010000025">
    <property type="protein sequence ID" value="DBA02960.1"/>
    <property type="molecule type" value="Genomic_DNA"/>
</dbReference>
<evidence type="ECO:0000256" key="5">
    <source>
        <dbReference type="ARBA" id="ARBA00022833"/>
    </source>
</evidence>
<dbReference type="Gene3D" id="3.40.50.10810">
    <property type="entry name" value="Tandem AAA-ATPase domain"/>
    <property type="match status" value="1"/>
</dbReference>
<dbReference type="Gene3D" id="2.60.34.10">
    <property type="entry name" value="Substrate Binding Domain Of DNAk, Chain A, domain 1"/>
    <property type="match status" value="1"/>
</dbReference>
<feature type="region of interest" description="Disordered" evidence="8">
    <location>
        <begin position="716"/>
        <end position="756"/>
    </location>
</feature>
<evidence type="ECO:0000256" key="6">
    <source>
        <dbReference type="ARBA" id="ARBA00022840"/>
    </source>
</evidence>